<evidence type="ECO:0000256" key="6">
    <source>
        <dbReference type="ARBA" id="ARBA00023136"/>
    </source>
</evidence>
<dbReference type="Gene3D" id="1.10.3720.10">
    <property type="entry name" value="MetI-like"/>
    <property type="match status" value="1"/>
</dbReference>
<dbReference type="SUPFAM" id="SSF161098">
    <property type="entry name" value="MetI-like"/>
    <property type="match status" value="1"/>
</dbReference>
<keyword evidence="4 7" id="KW-0812">Transmembrane</keyword>
<feature type="domain" description="ABC transmembrane type-1" evidence="8">
    <location>
        <begin position="56"/>
        <end position="250"/>
    </location>
</feature>
<dbReference type="InterPro" id="IPR000515">
    <property type="entry name" value="MetI-like"/>
</dbReference>
<dbReference type="Pfam" id="PF00528">
    <property type="entry name" value="BPD_transp_1"/>
    <property type="match status" value="1"/>
</dbReference>
<dbReference type="PANTHER" id="PTHR43744">
    <property type="entry name" value="ABC TRANSPORTER PERMEASE PROTEIN MG189-RELATED-RELATED"/>
    <property type="match status" value="1"/>
</dbReference>
<evidence type="ECO:0000256" key="3">
    <source>
        <dbReference type="ARBA" id="ARBA00022475"/>
    </source>
</evidence>
<keyword evidence="3" id="KW-1003">Cell membrane</keyword>
<reference evidence="9" key="1">
    <citation type="submission" date="2018-05" db="EMBL/GenBank/DDBJ databases">
        <authorList>
            <person name="Lanie J.A."/>
            <person name="Ng W.-L."/>
            <person name="Kazmierczak K.M."/>
            <person name="Andrzejewski T.M."/>
            <person name="Davidsen T.M."/>
            <person name="Wayne K.J."/>
            <person name="Tettelin H."/>
            <person name="Glass J.I."/>
            <person name="Rusch D."/>
            <person name="Podicherti R."/>
            <person name="Tsui H.-C.T."/>
            <person name="Winkler M.E."/>
        </authorList>
    </citation>
    <scope>NUCLEOTIDE SEQUENCE</scope>
</reference>
<name>A0A382A0V2_9ZZZZ</name>
<dbReference type="GO" id="GO:0005886">
    <property type="term" value="C:plasma membrane"/>
    <property type="evidence" value="ECO:0007669"/>
    <property type="project" value="UniProtKB-SubCell"/>
</dbReference>
<feature type="transmembrane region" description="Helical" evidence="7">
    <location>
        <begin position="233"/>
        <end position="255"/>
    </location>
</feature>
<dbReference type="CDD" id="cd06261">
    <property type="entry name" value="TM_PBP2"/>
    <property type="match status" value="1"/>
</dbReference>
<keyword evidence="2" id="KW-0813">Transport</keyword>
<feature type="transmembrane region" description="Helical" evidence="7">
    <location>
        <begin position="124"/>
        <end position="145"/>
    </location>
</feature>
<protein>
    <recommendedName>
        <fullName evidence="8">ABC transmembrane type-1 domain-containing protein</fullName>
    </recommendedName>
</protein>
<evidence type="ECO:0000256" key="1">
    <source>
        <dbReference type="ARBA" id="ARBA00004651"/>
    </source>
</evidence>
<dbReference type="EMBL" id="UINC01023456">
    <property type="protein sequence ID" value="SVA95155.1"/>
    <property type="molecule type" value="Genomic_DNA"/>
</dbReference>
<keyword evidence="6 7" id="KW-0472">Membrane</keyword>
<dbReference type="GO" id="GO:0055085">
    <property type="term" value="P:transmembrane transport"/>
    <property type="evidence" value="ECO:0007669"/>
    <property type="project" value="InterPro"/>
</dbReference>
<sequence>MVIPIWIAFASSTHENVAILTEGMKWGLGDQLLKNYSEVLNQTGGFSQEITATKMFINSFIMAIGIAAIKVIISSMSAFAIVYFRFKLATPLFWLIFITLLVPLEVRILPSYQIVSDLKLTNSYTGLILPLVASATATFFFRQFYKSIPDELLESAKLDGANSWKFFIDFLIPLSKTMIAAMFIFMFVYGYSQYLWPLIMTTSEQYWTVVMGMKIIFMEGYEGGNLPRIAERFAYIILSIIPPVVVIIFLQRWFIKGLIQTEK</sequence>
<accession>A0A382A0V2</accession>
<feature type="transmembrane region" description="Helical" evidence="7">
    <location>
        <begin position="60"/>
        <end position="84"/>
    </location>
</feature>
<feature type="transmembrane region" description="Helical" evidence="7">
    <location>
        <begin position="166"/>
        <end position="191"/>
    </location>
</feature>
<organism evidence="9">
    <name type="scientific">marine metagenome</name>
    <dbReference type="NCBI Taxonomy" id="408172"/>
    <lineage>
        <taxon>unclassified sequences</taxon>
        <taxon>metagenomes</taxon>
        <taxon>ecological metagenomes</taxon>
    </lineage>
</organism>
<gene>
    <name evidence="9" type="ORF">METZ01_LOCUS148009</name>
</gene>
<dbReference type="AlphaFoldDB" id="A0A382A0V2"/>
<evidence type="ECO:0000256" key="7">
    <source>
        <dbReference type="SAM" id="Phobius"/>
    </source>
</evidence>
<feature type="transmembrane region" description="Helical" evidence="7">
    <location>
        <begin position="91"/>
        <end position="112"/>
    </location>
</feature>
<evidence type="ECO:0000259" key="8">
    <source>
        <dbReference type="PROSITE" id="PS50928"/>
    </source>
</evidence>
<keyword evidence="5 7" id="KW-1133">Transmembrane helix</keyword>
<evidence type="ECO:0000256" key="5">
    <source>
        <dbReference type="ARBA" id="ARBA00022989"/>
    </source>
</evidence>
<evidence type="ECO:0000256" key="2">
    <source>
        <dbReference type="ARBA" id="ARBA00022448"/>
    </source>
</evidence>
<dbReference type="PANTHER" id="PTHR43744:SF8">
    <property type="entry name" value="SN-GLYCEROL-3-PHOSPHATE TRANSPORT SYSTEM PERMEASE PROTEIN UGPE"/>
    <property type="match status" value="1"/>
</dbReference>
<proteinExistence type="predicted"/>
<comment type="subcellular location">
    <subcellularLocation>
        <location evidence="1">Cell membrane</location>
        <topology evidence="1">Multi-pass membrane protein</topology>
    </subcellularLocation>
</comment>
<evidence type="ECO:0000313" key="9">
    <source>
        <dbReference type="EMBL" id="SVA95155.1"/>
    </source>
</evidence>
<dbReference type="PROSITE" id="PS50928">
    <property type="entry name" value="ABC_TM1"/>
    <property type="match status" value="1"/>
</dbReference>
<dbReference type="InterPro" id="IPR035906">
    <property type="entry name" value="MetI-like_sf"/>
</dbReference>
<evidence type="ECO:0000256" key="4">
    <source>
        <dbReference type="ARBA" id="ARBA00022692"/>
    </source>
</evidence>